<dbReference type="EMBL" id="GBRH01197946">
    <property type="protein sequence ID" value="JAD99949.1"/>
    <property type="molecule type" value="Transcribed_RNA"/>
</dbReference>
<organism evidence="1">
    <name type="scientific">Arundo donax</name>
    <name type="common">Giant reed</name>
    <name type="synonym">Donax arundinaceus</name>
    <dbReference type="NCBI Taxonomy" id="35708"/>
    <lineage>
        <taxon>Eukaryota</taxon>
        <taxon>Viridiplantae</taxon>
        <taxon>Streptophyta</taxon>
        <taxon>Embryophyta</taxon>
        <taxon>Tracheophyta</taxon>
        <taxon>Spermatophyta</taxon>
        <taxon>Magnoliopsida</taxon>
        <taxon>Liliopsida</taxon>
        <taxon>Poales</taxon>
        <taxon>Poaceae</taxon>
        <taxon>PACMAD clade</taxon>
        <taxon>Arundinoideae</taxon>
        <taxon>Arundineae</taxon>
        <taxon>Arundo</taxon>
    </lineage>
</organism>
<name>A0A0A9EGR8_ARUDO</name>
<reference evidence="1" key="2">
    <citation type="journal article" date="2015" name="Data Brief">
        <title>Shoot transcriptome of the giant reed, Arundo donax.</title>
        <authorList>
            <person name="Barrero R.A."/>
            <person name="Guerrero F.D."/>
            <person name="Moolhuijzen P."/>
            <person name="Goolsby J.A."/>
            <person name="Tidwell J."/>
            <person name="Bellgard S.E."/>
            <person name="Bellgard M.I."/>
        </authorList>
    </citation>
    <scope>NUCLEOTIDE SEQUENCE</scope>
    <source>
        <tissue evidence="1">Shoot tissue taken approximately 20 cm above the soil surface</tissue>
    </source>
</reference>
<reference evidence="1" key="1">
    <citation type="submission" date="2014-09" db="EMBL/GenBank/DDBJ databases">
        <authorList>
            <person name="Magalhaes I.L.F."/>
            <person name="Oliveira U."/>
            <person name="Santos F.R."/>
            <person name="Vidigal T.H.D.A."/>
            <person name="Brescovit A.D."/>
            <person name="Santos A.J."/>
        </authorList>
    </citation>
    <scope>NUCLEOTIDE SEQUENCE</scope>
    <source>
        <tissue evidence="1">Shoot tissue taken approximately 20 cm above the soil surface</tissue>
    </source>
</reference>
<sequence>MVVAAMPLEISFTEVAGLHTSQMRLWLPCGWQQSCYPLMVRPSRR</sequence>
<proteinExistence type="predicted"/>
<evidence type="ECO:0000313" key="1">
    <source>
        <dbReference type="EMBL" id="JAD99949.1"/>
    </source>
</evidence>
<dbReference type="AlphaFoldDB" id="A0A0A9EGR8"/>
<protein>
    <submittedName>
        <fullName evidence="1">Uncharacterized protein</fullName>
    </submittedName>
</protein>
<accession>A0A0A9EGR8</accession>